<feature type="region of interest" description="Disordered" evidence="2">
    <location>
        <begin position="275"/>
        <end position="299"/>
    </location>
</feature>
<keyword evidence="4" id="KW-0614">Plasmid</keyword>
<sequence length="368" mass="42584">MAIYHLTAKTVSRGNGSAAAKSDYIERENRYKKDHDELAYKASGNMPSWAQDMPRKYWDSADTYERENGRLFKQVEFALPKELTTEEQIQLATAFAEKIASTKDGKLPYSFAIHKGHGKGNPHCHMMLSERVNDGNNRTPETWFRRAGKGEKAGAKKTLELRPKDWLLSVRREWSHEANKALEKAGHQVRIDHRTLAAQGIDREPTQHRGPALCAMLAKGVTPRQREREQEASREHTEILRQQLAEARAQKAEVEAAISAGKSWFKEQRMLREQHKREAERQRQEAERQRLEAERLEQQREDARTLFEEALRGMPNLTEQQRAEQLTRSMQRWEVQPPEGKAAMEKQAKQMIRQQERARERSGPSMGL</sequence>
<dbReference type="Gene3D" id="3.30.930.30">
    <property type="match status" value="1"/>
</dbReference>
<dbReference type="AlphaFoldDB" id="A0A0H5Q6L4"/>
<reference evidence="4" key="2">
    <citation type="submission" date="2015-07" db="EMBL/GenBank/DDBJ databases">
        <title>Plasmids, circular viruses and viroids from rat gut.</title>
        <authorList>
            <person name="Jorgensen T.J."/>
            <person name="Hansen M.A."/>
            <person name="Xu Z."/>
            <person name="Tabak M.A."/>
            <person name="Sorensen S.J."/>
            <person name="Hansen L.H."/>
        </authorList>
    </citation>
    <scope>NUCLEOTIDE SEQUENCE</scope>
    <source>
        <plasmid evidence="4">pRGFK1630</plasmid>
    </source>
</reference>
<evidence type="ECO:0000256" key="1">
    <source>
        <dbReference type="ARBA" id="ARBA00022971"/>
    </source>
</evidence>
<keyword evidence="1" id="KW-0184">Conjugation</keyword>
<feature type="domain" description="MobA/MobL protein" evidence="3">
    <location>
        <begin position="36"/>
        <end position="216"/>
    </location>
</feature>
<evidence type="ECO:0000259" key="3">
    <source>
        <dbReference type="Pfam" id="PF03389"/>
    </source>
</evidence>
<protein>
    <recommendedName>
        <fullName evidence="3">MobA/MobL protein domain-containing protein</fullName>
    </recommendedName>
</protein>
<feature type="region of interest" description="Disordered" evidence="2">
    <location>
        <begin position="314"/>
        <end position="368"/>
    </location>
</feature>
<dbReference type="InterPro" id="IPR005053">
    <property type="entry name" value="MobA_MobL"/>
</dbReference>
<organism evidence="4">
    <name type="scientific">uncultured prokaryote</name>
    <dbReference type="NCBI Taxonomy" id="198431"/>
    <lineage>
        <taxon>unclassified sequences</taxon>
        <taxon>environmental samples</taxon>
    </lineage>
</organism>
<evidence type="ECO:0000313" key="4">
    <source>
        <dbReference type="EMBL" id="CRY97543.1"/>
    </source>
</evidence>
<dbReference type="Pfam" id="PF03389">
    <property type="entry name" value="MobA_MobL"/>
    <property type="match status" value="1"/>
</dbReference>
<name>A0A0H5Q6L4_9ZZZZ</name>
<geneLocation type="plasmid" evidence="4">
    <name>pRGFK1630</name>
</geneLocation>
<feature type="compositionally biased region" description="Basic and acidic residues" evidence="2">
    <location>
        <begin position="342"/>
        <end position="362"/>
    </location>
</feature>
<proteinExistence type="predicted"/>
<accession>A0A0H5Q6L4</accession>
<evidence type="ECO:0000256" key="2">
    <source>
        <dbReference type="SAM" id="MobiDB-lite"/>
    </source>
</evidence>
<feature type="compositionally biased region" description="Polar residues" evidence="2">
    <location>
        <begin position="317"/>
        <end position="330"/>
    </location>
</feature>
<dbReference type="EMBL" id="LN854139">
    <property type="protein sequence ID" value="CRY97543.1"/>
    <property type="molecule type" value="Genomic_DNA"/>
</dbReference>
<reference evidence="4" key="1">
    <citation type="submission" date="2015-06" db="EMBL/GenBank/DDBJ databases">
        <authorList>
            <person name="Joergensen T."/>
        </authorList>
    </citation>
    <scope>NUCLEOTIDE SEQUENCE</scope>
    <source>
        <plasmid evidence="4">pRGFK1630</plasmid>
    </source>
</reference>